<dbReference type="InterPro" id="IPR036259">
    <property type="entry name" value="MFS_trans_sf"/>
</dbReference>
<keyword evidence="2 4" id="KW-1133">Transmembrane helix</keyword>
<feature type="transmembrane region" description="Helical" evidence="4">
    <location>
        <begin position="360"/>
        <end position="377"/>
    </location>
</feature>
<feature type="transmembrane region" description="Helical" evidence="4">
    <location>
        <begin position="169"/>
        <end position="188"/>
    </location>
</feature>
<feature type="transmembrane region" description="Helical" evidence="4">
    <location>
        <begin position="56"/>
        <end position="75"/>
    </location>
</feature>
<proteinExistence type="predicted"/>
<feature type="transmembrane region" description="Helical" evidence="4">
    <location>
        <begin position="18"/>
        <end position="36"/>
    </location>
</feature>
<dbReference type="PANTHER" id="PTHR23531:SF1">
    <property type="entry name" value="QUINOLENE RESISTANCE PROTEIN NORA"/>
    <property type="match status" value="1"/>
</dbReference>
<feature type="transmembrane region" description="Helical" evidence="4">
    <location>
        <begin position="241"/>
        <end position="260"/>
    </location>
</feature>
<dbReference type="Proteomes" id="UP001165089">
    <property type="component" value="Unassembled WGS sequence"/>
</dbReference>
<evidence type="ECO:0000313" key="7">
    <source>
        <dbReference type="Proteomes" id="UP001165089"/>
    </source>
</evidence>
<protein>
    <submittedName>
        <fullName evidence="6">MFS transporter</fullName>
    </submittedName>
</protein>
<feature type="transmembrane region" description="Helical" evidence="4">
    <location>
        <begin position="298"/>
        <end position="317"/>
    </location>
</feature>
<dbReference type="InterPro" id="IPR052714">
    <property type="entry name" value="MFS_Exporter"/>
</dbReference>
<evidence type="ECO:0000313" key="6">
    <source>
        <dbReference type="EMBL" id="GLH70293.1"/>
    </source>
</evidence>
<dbReference type="PROSITE" id="PS50850">
    <property type="entry name" value="MFS"/>
    <property type="match status" value="1"/>
</dbReference>
<evidence type="ECO:0000259" key="5">
    <source>
        <dbReference type="PROSITE" id="PS50850"/>
    </source>
</evidence>
<comment type="caution">
    <text evidence="6">The sequence shown here is derived from an EMBL/GenBank/DDBJ whole genome shotgun (WGS) entry which is preliminary data.</text>
</comment>
<sequence length="386" mass="40710">MTDSVEASAPPRLWTRGFLLVWAITFLTFFAAFQLFPTVPLRLRELGASLGESGRFMSLFTAGSATGALFTGSLGDRVGHRRMVVTCALGYGAFLAAYALLANRWGFYLLAFPHGVVWSGLLTATMASLGAVLPESRQTDGMSLYGLASPGGVVVGPVLGLWIQQHWGFAPIGWYLAGLFVLLGILGTSLPKDHPHAAPEPFQLPEASVFAPALVFFSVALGYGALGSYTAQEGLALGMPVPSVFLSCMALGMVLMRLAMAKRGFGRRPIRLLPAMLLGAFAGMAILALLPGGTLRHVLSALLYGAGYSMMHTLLNARLLETVDPKRRGAAFGALLFSFDAGIGLGSFALGWAIGAWGFRAGWALGALAVLASLPTARRLSRVATT</sequence>
<feature type="transmembrane region" description="Helical" evidence="4">
    <location>
        <begin position="272"/>
        <end position="292"/>
    </location>
</feature>
<dbReference type="EMBL" id="BSDD01000003">
    <property type="protein sequence ID" value="GLH70293.1"/>
    <property type="molecule type" value="Genomic_DNA"/>
</dbReference>
<dbReference type="InterPro" id="IPR020846">
    <property type="entry name" value="MFS_dom"/>
</dbReference>
<dbReference type="PANTHER" id="PTHR23531">
    <property type="entry name" value="QUINOLENE RESISTANCE PROTEIN NORA"/>
    <property type="match status" value="1"/>
</dbReference>
<evidence type="ECO:0000256" key="1">
    <source>
        <dbReference type="ARBA" id="ARBA00022692"/>
    </source>
</evidence>
<feature type="transmembrane region" description="Helical" evidence="4">
    <location>
        <begin position="329"/>
        <end position="354"/>
    </location>
</feature>
<feature type="domain" description="Major facilitator superfamily (MFS) profile" evidence="5">
    <location>
        <begin position="17"/>
        <end position="386"/>
    </location>
</feature>
<feature type="transmembrane region" description="Helical" evidence="4">
    <location>
        <begin position="144"/>
        <end position="163"/>
    </location>
</feature>
<evidence type="ECO:0000256" key="2">
    <source>
        <dbReference type="ARBA" id="ARBA00022989"/>
    </source>
</evidence>
<gene>
    <name evidence="6" type="ORF">GETHPA_18260</name>
</gene>
<feature type="transmembrane region" description="Helical" evidence="4">
    <location>
        <begin position="82"/>
        <end position="101"/>
    </location>
</feature>
<accession>A0ABQ5Q6Q2</accession>
<keyword evidence="3 4" id="KW-0472">Membrane</keyword>
<dbReference type="SUPFAM" id="SSF103473">
    <property type="entry name" value="MFS general substrate transporter"/>
    <property type="match status" value="1"/>
</dbReference>
<dbReference type="InterPro" id="IPR011701">
    <property type="entry name" value="MFS"/>
</dbReference>
<name>A0ABQ5Q6Q2_9BACT</name>
<evidence type="ECO:0000256" key="3">
    <source>
        <dbReference type="ARBA" id="ARBA00023136"/>
    </source>
</evidence>
<keyword evidence="1 4" id="KW-0812">Transmembrane</keyword>
<feature type="transmembrane region" description="Helical" evidence="4">
    <location>
        <begin position="209"/>
        <end position="229"/>
    </location>
</feature>
<dbReference type="Gene3D" id="1.20.1250.20">
    <property type="entry name" value="MFS general substrate transporter like domains"/>
    <property type="match status" value="1"/>
</dbReference>
<dbReference type="Pfam" id="PF07690">
    <property type="entry name" value="MFS_1"/>
    <property type="match status" value="1"/>
</dbReference>
<keyword evidence="7" id="KW-1185">Reference proteome</keyword>
<dbReference type="RefSeq" id="WP_285724889.1">
    <property type="nucleotide sequence ID" value="NZ_BSDD01000003.1"/>
</dbReference>
<organism evidence="6 7">
    <name type="scientific">Geothrix rubra</name>
    <dbReference type="NCBI Taxonomy" id="2927977"/>
    <lineage>
        <taxon>Bacteria</taxon>
        <taxon>Pseudomonadati</taxon>
        <taxon>Acidobacteriota</taxon>
        <taxon>Holophagae</taxon>
        <taxon>Holophagales</taxon>
        <taxon>Holophagaceae</taxon>
        <taxon>Geothrix</taxon>
    </lineage>
</organism>
<evidence type="ECO:0000256" key="4">
    <source>
        <dbReference type="SAM" id="Phobius"/>
    </source>
</evidence>
<reference evidence="6 7" key="1">
    <citation type="journal article" date="2023" name="Antonie Van Leeuwenhoek">
        <title>Mesoterricola silvestris gen. nov., sp. nov., Mesoterricola sediminis sp. nov., Geothrix oryzae sp. nov., Geothrix edaphica sp. nov., Geothrix rubra sp. nov., and Geothrix limicola sp. nov., six novel members of Acidobacteriota isolated from soils.</title>
        <authorList>
            <person name="Itoh H."/>
            <person name="Sugisawa Y."/>
            <person name="Mise K."/>
            <person name="Xu Z."/>
            <person name="Kuniyasu M."/>
            <person name="Ushijima N."/>
            <person name="Kawano K."/>
            <person name="Kobayashi E."/>
            <person name="Shiratori Y."/>
            <person name="Masuda Y."/>
            <person name="Senoo K."/>
        </authorList>
    </citation>
    <scope>NUCLEOTIDE SEQUENCE [LARGE SCALE GENOMIC DNA]</scope>
    <source>
        <strain evidence="6 7">Red803</strain>
    </source>
</reference>
<feature type="transmembrane region" description="Helical" evidence="4">
    <location>
        <begin position="107"/>
        <end position="132"/>
    </location>
</feature>